<name>E4YU90_OIKDI</name>
<evidence type="ECO:0000256" key="1">
    <source>
        <dbReference type="SAM" id="MobiDB-lite"/>
    </source>
</evidence>
<protein>
    <submittedName>
        <fullName evidence="2">Uncharacterized protein</fullName>
    </submittedName>
</protein>
<feature type="compositionally biased region" description="Basic and acidic residues" evidence="1">
    <location>
        <begin position="14"/>
        <end position="26"/>
    </location>
</feature>
<accession>E4YU90</accession>
<organism evidence="2">
    <name type="scientific">Oikopleura dioica</name>
    <name type="common">Tunicate</name>
    <dbReference type="NCBI Taxonomy" id="34765"/>
    <lineage>
        <taxon>Eukaryota</taxon>
        <taxon>Metazoa</taxon>
        <taxon>Chordata</taxon>
        <taxon>Tunicata</taxon>
        <taxon>Appendicularia</taxon>
        <taxon>Copelata</taxon>
        <taxon>Oikopleuridae</taxon>
        <taxon>Oikopleura</taxon>
    </lineage>
</organism>
<dbReference type="Proteomes" id="UP000011014">
    <property type="component" value="Unassembled WGS sequence"/>
</dbReference>
<gene>
    <name evidence="2" type="ORF">GSOID_T00019569001</name>
</gene>
<feature type="compositionally biased region" description="Basic residues" evidence="1">
    <location>
        <begin position="1"/>
        <end position="13"/>
    </location>
</feature>
<feature type="region of interest" description="Disordered" evidence="1">
    <location>
        <begin position="1"/>
        <end position="26"/>
    </location>
</feature>
<evidence type="ECO:0000313" key="2">
    <source>
        <dbReference type="EMBL" id="CBY39029.1"/>
    </source>
</evidence>
<proteinExistence type="predicted"/>
<reference evidence="2" key="1">
    <citation type="journal article" date="2010" name="Science">
        <title>Plasticity of animal genome architecture unmasked by rapid evolution of a pelagic tunicate.</title>
        <authorList>
            <person name="Denoeud F."/>
            <person name="Henriet S."/>
            <person name="Mungpakdee S."/>
            <person name="Aury J.M."/>
            <person name="Da Silva C."/>
            <person name="Brinkmann H."/>
            <person name="Mikhaleva J."/>
            <person name="Olsen L.C."/>
            <person name="Jubin C."/>
            <person name="Canestro C."/>
            <person name="Bouquet J.M."/>
            <person name="Danks G."/>
            <person name="Poulain J."/>
            <person name="Campsteijn C."/>
            <person name="Adamski M."/>
            <person name="Cross I."/>
            <person name="Yadetie F."/>
            <person name="Muffato M."/>
            <person name="Louis A."/>
            <person name="Butcher S."/>
            <person name="Tsagkogeorga G."/>
            <person name="Konrad A."/>
            <person name="Singh S."/>
            <person name="Jensen M.F."/>
            <person name="Cong E.H."/>
            <person name="Eikeseth-Otteraa H."/>
            <person name="Noel B."/>
            <person name="Anthouard V."/>
            <person name="Porcel B.M."/>
            <person name="Kachouri-Lafond R."/>
            <person name="Nishino A."/>
            <person name="Ugolini M."/>
            <person name="Chourrout P."/>
            <person name="Nishida H."/>
            <person name="Aasland R."/>
            <person name="Huzurbazar S."/>
            <person name="Westhof E."/>
            <person name="Delsuc F."/>
            <person name="Lehrach H."/>
            <person name="Reinhardt R."/>
            <person name="Weissenbach J."/>
            <person name="Roy S.W."/>
            <person name="Artiguenave F."/>
            <person name="Postlethwait J.H."/>
            <person name="Manak J.R."/>
            <person name="Thompson E.M."/>
            <person name="Jaillon O."/>
            <person name="Du Pasquier L."/>
            <person name="Boudinot P."/>
            <person name="Liberles D.A."/>
            <person name="Volff J.N."/>
            <person name="Philippe H."/>
            <person name="Lenhard B."/>
            <person name="Roest Crollius H."/>
            <person name="Wincker P."/>
            <person name="Chourrout D."/>
        </authorList>
    </citation>
    <scope>NUCLEOTIDE SEQUENCE [LARGE SCALE GENOMIC DNA]</scope>
</reference>
<dbReference type="EMBL" id="FN655402">
    <property type="protein sequence ID" value="CBY39029.1"/>
    <property type="molecule type" value="Genomic_DNA"/>
</dbReference>
<sequence>MNRAFRSVRHLKKRFEQDPKGRHKRYKDEFFEPSLRGQKIGQSERHSVDKKSTFNKFGLKVERTDVDYARYYGDPAWKRLEKQKQGEKNEILKAIGRPGEKNSRPTRFEGSQIRGDQLMDAFGVIGFTGATENPISADKLKSIARQKRELESIIPTLNEKLSELALEHEELSDISIFGVKKLRRDKILILLKQDKYNKSSHGPILKLVNHNIRFFNEHVSDHINAEQPFGRKVRVTVVFDWLRRDTELLNESLYVKDVSEDEHNTAMAEISELARAQFEFKKEKDNQYKIEKGLEKKQFRMRKRVDQILPPDELVHGNEAQDAAFLKSTSVDRPEWFQKDEREEFENNVISFGKNRSLSEFE</sequence>
<dbReference type="AlphaFoldDB" id="E4YU90"/>